<protein>
    <recommendedName>
        <fullName evidence="2">cysteine-S-conjugate beta-lyase</fullName>
        <ecNumber evidence="2">4.4.1.13</ecNumber>
    </recommendedName>
</protein>
<dbReference type="AlphaFoldDB" id="A0A6P1T8V8"/>
<comment type="cofactor">
    <cofactor evidence="1">
        <name>pyridoxal 5'-phosphate</name>
        <dbReference type="ChEBI" id="CHEBI:597326"/>
    </cofactor>
</comment>
<gene>
    <name evidence="7" type="ORF">GO499_18695</name>
</gene>
<dbReference type="SUPFAM" id="SSF53383">
    <property type="entry name" value="PLP-dependent transferases"/>
    <property type="match status" value="1"/>
</dbReference>
<dbReference type="Proteomes" id="UP000464495">
    <property type="component" value="Chromosome"/>
</dbReference>
<evidence type="ECO:0000256" key="4">
    <source>
        <dbReference type="ARBA" id="ARBA00023239"/>
    </source>
</evidence>
<dbReference type="EMBL" id="CP046620">
    <property type="protein sequence ID" value="QHQ37062.1"/>
    <property type="molecule type" value="Genomic_DNA"/>
</dbReference>
<evidence type="ECO:0000256" key="1">
    <source>
        <dbReference type="ARBA" id="ARBA00001933"/>
    </source>
</evidence>
<sequence>MDFDFDEPIDRLNTNCVKWDMLDKIYGVSPKDGIAMWVADMDFKAPPAVNATLQKMVSHGVHGYFGDDRAYKQSIISWMEKRHDWRVDPKWISTVHGLVAGTALCIQTYSEPGDSVILFTPVYHAFSRMVAANDREIVESELELRDGRYHMDLEALEGQLTGRERLVIFCSPHNPSGRVWSVEELKQLADFCARHDLILVSDEVHHDLVFPHASHTPMVNAAHKHLDRIVMLTAASKSFNLAGGMTGNAIIPDDDLRARFAKVHASVGTSPNKFGVMMTTAAYAFGEAWLEALVTYLDGNRQLMDEGLNAIPGVRSIPMDSTYLAWVDFSGTGMEAEEFTRRVEGTARVVGNHGPTFGKGGENFLRFNFATQRSRVEEAVARIQDAFRDLQ</sequence>
<dbReference type="GO" id="GO:0030170">
    <property type="term" value="F:pyridoxal phosphate binding"/>
    <property type="evidence" value="ECO:0007669"/>
    <property type="project" value="InterPro"/>
</dbReference>
<dbReference type="InterPro" id="IPR051798">
    <property type="entry name" value="Class-II_PLP-Dep_Aminotrans"/>
</dbReference>
<evidence type="ECO:0000256" key="3">
    <source>
        <dbReference type="ARBA" id="ARBA00022898"/>
    </source>
</evidence>
<dbReference type="InterPro" id="IPR015421">
    <property type="entry name" value="PyrdxlP-dep_Trfase_major"/>
</dbReference>
<feature type="domain" description="Aminotransferase class I/classII large" evidence="6">
    <location>
        <begin position="46"/>
        <end position="383"/>
    </location>
</feature>
<dbReference type="PANTHER" id="PTHR43525:SF1">
    <property type="entry name" value="PROTEIN MALY"/>
    <property type="match status" value="1"/>
</dbReference>
<dbReference type="Gene3D" id="3.90.1150.10">
    <property type="entry name" value="Aspartate Aminotransferase, domain 1"/>
    <property type="match status" value="1"/>
</dbReference>
<accession>A0A6P1T8V8</accession>
<evidence type="ECO:0000259" key="6">
    <source>
        <dbReference type="Pfam" id="PF00155"/>
    </source>
</evidence>
<dbReference type="RefSeq" id="WP_161863605.1">
    <property type="nucleotide sequence ID" value="NZ_CP046620.1"/>
</dbReference>
<evidence type="ECO:0000256" key="5">
    <source>
        <dbReference type="ARBA" id="ARBA00037974"/>
    </source>
</evidence>
<dbReference type="InterPro" id="IPR027619">
    <property type="entry name" value="C-S_lyase_PatB-like"/>
</dbReference>
<dbReference type="GO" id="GO:0047804">
    <property type="term" value="F:cysteine-S-conjugate beta-lyase activity"/>
    <property type="evidence" value="ECO:0007669"/>
    <property type="project" value="UniProtKB-EC"/>
</dbReference>
<keyword evidence="3" id="KW-0663">Pyridoxal phosphate</keyword>
<comment type="similarity">
    <text evidence="5">Belongs to the class-II pyridoxal-phosphate-dependent aminotransferase family. MalY/PatB cystathionine beta-lyase subfamily.</text>
</comment>
<dbReference type="Gene3D" id="3.40.640.10">
    <property type="entry name" value="Type I PLP-dependent aspartate aminotransferase-like (Major domain)"/>
    <property type="match status" value="1"/>
</dbReference>
<organism evidence="7 8">
    <name type="scientific">Algicella marina</name>
    <dbReference type="NCBI Taxonomy" id="2683284"/>
    <lineage>
        <taxon>Bacteria</taxon>
        <taxon>Pseudomonadati</taxon>
        <taxon>Pseudomonadota</taxon>
        <taxon>Alphaproteobacteria</taxon>
        <taxon>Rhodobacterales</taxon>
        <taxon>Paracoccaceae</taxon>
        <taxon>Algicella</taxon>
    </lineage>
</organism>
<proteinExistence type="inferred from homology"/>
<dbReference type="NCBIfam" id="TIGR04350">
    <property type="entry name" value="C_S_lyase_PatB"/>
    <property type="match status" value="1"/>
</dbReference>
<evidence type="ECO:0000313" key="8">
    <source>
        <dbReference type="Proteomes" id="UP000464495"/>
    </source>
</evidence>
<dbReference type="CDD" id="cd00609">
    <property type="entry name" value="AAT_like"/>
    <property type="match status" value="1"/>
</dbReference>
<keyword evidence="8" id="KW-1185">Reference proteome</keyword>
<dbReference type="InterPro" id="IPR015424">
    <property type="entry name" value="PyrdxlP-dep_Trfase"/>
</dbReference>
<reference evidence="7 8" key="1">
    <citation type="submission" date="2019-12" db="EMBL/GenBank/DDBJ databases">
        <title>Complete genome sequence of Algicella marina strain 9Alg 56(T) isolated from the red alga Tichocarpus crinitus.</title>
        <authorList>
            <person name="Kim S.-G."/>
            <person name="Nedashkovskaya O.I."/>
        </authorList>
    </citation>
    <scope>NUCLEOTIDE SEQUENCE [LARGE SCALE GENOMIC DNA]</scope>
    <source>
        <strain evidence="7 8">9Alg 56</strain>
    </source>
</reference>
<dbReference type="EC" id="4.4.1.13" evidence="2"/>
<dbReference type="Pfam" id="PF00155">
    <property type="entry name" value="Aminotran_1_2"/>
    <property type="match status" value="1"/>
</dbReference>
<dbReference type="InterPro" id="IPR015422">
    <property type="entry name" value="PyrdxlP-dep_Trfase_small"/>
</dbReference>
<evidence type="ECO:0000313" key="7">
    <source>
        <dbReference type="EMBL" id="QHQ37062.1"/>
    </source>
</evidence>
<keyword evidence="4 7" id="KW-0456">Lyase</keyword>
<evidence type="ECO:0000256" key="2">
    <source>
        <dbReference type="ARBA" id="ARBA00012224"/>
    </source>
</evidence>
<dbReference type="KEGG" id="amaq:GO499_18695"/>
<dbReference type="PANTHER" id="PTHR43525">
    <property type="entry name" value="PROTEIN MALY"/>
    <property type="match status" value="1"/>
</dbReference>
<dbReference type="InterPro" id="IPR004839">
    <property type="entry name" value="Aminotransferase_I/II_large"/>
</dbReference>
<name>A0A6P1T8V8_9RHOB</name>